<dbReference type="Pfam" id="PF12852">
    <property type="entry name" value="Cupin_6"/>
    <property type="match status" value="1"/>
</dbReference>
<feature type="domain" description="HTH araC/xylS-type" evidence="4">
    <location>
        <begin position="144"/>
        <end position="241"/>
    </location>
</feature>
<dbReference type="InterPro" id="IPR032783">
    <property type="entry name" value="AraC_lig"/>
</dbReference>
<evidence type="ECO:0000313" key="5">
    <source>
        <dbReference type="EMBL" id="MCL6282368.1"/>
    </source>
</evidence>
<accession>A0ABT0PXM8</accession>
<organism evidence="5 6">
    <name type="scientific">Ruegeria spongiae</name>
    <dbReference type="NCBI Taxonomy" id="2942209"/>
    <lineage>
        <taxon>Bacteria</taxon>
        <taxon>Pseudomonadati</taxon>
        <taxon>Pseudomonadota</taxon>
        <taxon>Alphaproteobacteria</taxon>
        <taxon>Rhodobacterales</taxon>
        <taxon>Roseobacteraceae</taxon>
        <taxon>Ruegeria</taxon>
    </lineage>
</organism>
<evidence type="ECO:0000256" key="3">
    <source>
        <dbReference type="ARBA" id="ARBA00023163"/>
    </source>
</evidence>
<dbReference type="Proteomes" id="UP001203880">
    <property type="component" value="Unassembled WGS sequence"/>
</dbReference>
<dbReference type="SUPFAM" id="SSF46689">
    <property type="entry name" value="Homeodomain-like"/>
    <property type="match status" value="2"/>
</dbReference>
<evidence type="ECO:0000256" key="1">
    <source>
        <dbReference type="ARBA" id="ARBA00023015"/>
    </source>
</evidence>
<keyword evidence="2" id="KW-0238">DNA-binding</keyword>
<keyword evidence="6" id="KW-1185">Reference proteome</keyword>
<evidence type="ECO:0000259" key="4">
    <source>
        <dbReference type="PROSITE" id="PS01124"/>
    </source>
</evidence>
<dbReference type="InterPro" id="IPR050204">
    <property type="entry name" value="AraC_XylS_family_regulators"/>
</dbReference>
<name>A0ABT0PXM8_9RHOB</name>
<dbReference type="EMBL" id="JAMFMB010000002">
    <property type="protein sequence ID" value="MCL6282368.1"/>
    <property type="molecule type" value="Genomic_DNA"/>
</dbReference>
<dbReference type="PANTHER" id="PTHR46796">
    <property type="entry name" value="HTH-TYPE TRANSCRIPTIONAL ACTIVATOR RHAS-RELATED"/>
    <property type="match status" value="1"/>
</dbReference>
<dbReference type="Pfam" id="PF12833">
    <property type="entry name" value="HTH_18"/>
    <property type="match status" value="1"/>
</dbReference>
<protein>
    <submittedName>
        <fullName evidence="5">AraC family transcriptional regulator</fullName>
    </submittedName>
</protein>
<comment type="caution">
    <text evidence="5">The sequence shown here is derived from an EMBL/GenBank/DDBJ whole genome shotgun (WGS) entry which is preliminary data.</text>
</comment>
<evidence type="ECO:0000313" key="6">
    <source>
        <dbReference type="Proteomes" id="UP001203880"/>
    </source>
</evidence>
<dbReference type="RefSeq" id="WP_249706502.1">
    <property type="nucleotide sequence ID" value="NZ_JAMFMB010000002.1"/>
</dbReference>
<dbReference type="PROSITE" id="PS01124">
    <property type="entry name" value="HTH_ARAC_FAMILY_2"/>
    <property type="match status" value="1"/>
</dbReference>
<dbReference type="Gene3D" id="1.10.10.60">
    <property type="entry name" value="Homeodomain-like"/>
    <property type="match status" value="1"/>
</dbReference>
<evidence type="ECO:0000256" key="2">
    <source>
        <dbReference type="ARBA" id="ARBA00023125"/>
    </source>
</evidence>
<keyword evidence="1" id="KW-0805">Transcription regulation</keyword>
<dbReference type="InterPro" id="IPR009057">
    <property type="entry name" value="Homeodomain-like_sf"/>
</dbReference>
<dbReference type="SMART" id="SM00342">
    <property type="entry name" value="HTH_ARAC"/>
    <property type="match status" value="1"/>
</dbReference>
<dbReference type="InterPro" id="IPR018060">
    <property type="entry name" value="HTH_AraC"/>
</dbReference>
<dbReference type="PANTHER" id="PTHR46796:SF7">
    <property type="entry name" value="ARAC FAMILY TRANSCRIPTIONAL REGULATOR"/>
    <property type="match status" value="1"/>
</dbReference>
<proteinExistence type="predicted"/>
<gene>
    <name evidence="5" type="ORF">M3P21_02405</name>
</gene>
<reference evidence="5" key="1">
    <citation type="submission" date="2022-05" db="EMBL/GenBank/DDBJ databases">
        <authorList>
            <person name="Park J.-S."/>
        </authorList>
    </citation>
    <scope>NUCLEOTIDE SEQUENCE</scope>
    <source>
        <strain evidence="5">2012CJ41-6</strain>
    </source>
</reference>
<sequence length="251" mass="27743">MDRLSALMSRFSLSVRPCAVEEANFAVVGDVQPDCLIYGTSGHLHLLEPDKHSVLLSARVCWGGSQNPLLAALPPEIRQDLTNDSEMRTVVDLLLAEQAAARCGSASVLNRLGEVLLVRLMRRQIEQGQMRVGLLGGLADPRLSRAIVAMHHRPGQDWRVDLLAQEAGLSVSRFAELFRKAVGVTPLAYLRKWRLTLARQDIERGDRVQRVANRYCYGSPEALSRAVSQEYGQTPTQIRKAAAEDRAIPAL</sequence>
<keyword evidence="3" id="KW-0804">Transcription</keyword>